<organism evidence="2 3">
    <name type="scientific">Polymorphobacter multimanifer</name>
    <dbReference type="NCBI Taxonomy" id="1070431"/>
    <lineage>
        <taxon>Bacteria</taxon>
        <taxon>Pseudomonadati</taxon>
        <taxon>Pseudomonadota</taxon>
        <taxon>Alphaproteobacteria</taxon>
        <taxon>Sphingomonadales</taxon>
        <taxon>Sphingosinicellaceae</taxon>
        <taxon>Polymorphobacter</taxon>
    </lineage>
</organism>
<feature type="signal peptide" evidence="1">
    <location>
        <begin position="1"/>
        <end position="20"/>
    </location>
</feature>
<evidence type="ECO:0008006" key="4">
    <source>
        <dbReference type="Google" id="ProtNLM"/>
    </source>
</evidence>
<feature type="chain" id="PRO_5032591192" description="Twin-arginine translocation pathway signal protein" evidence="1">
    <location>
        <begin position="21"/>
        <end position="193"/>
    </location>
</feature>
<proteinExistence type="predicted"/>
<dbReference type="AlphaFoldDB" id="A0A841LHI1"/>
<reference evidence="2 3" key="1">
    <citation type="submission" date="2020-08" db="EMBL/GenBank/DDBJ databases">
        <title>Genomic Encyclopedia of Type Strains, Phase IV (KMG-IV): sequencing the most valuable type-strain genomes for metagenomic binning, comparative biology and taxonomic classification.</title>
        <authorList>
            <person name="Goeker M."/>
        </authorList>
    </citation>
    <scope>NUCLEOTIDE SEQUENCE [LARGE SCALE GENOMIC DNA]</scope>
    <source>
        <strain evidence="2 3">DSM 102189</strain>
    </source>
</reference>
<dbReference type="PANTHER" id="PTHR38477">
    <property type="entry name" value="HYPOTHETICAL EXPORTED PROTEIN"/>
    <property type="match status" value="1"/>
</dbReference>
<name>A0A841LHI1_9SPHN</name>
<dbReference type="EMBL" id="JACIIV010000019">
    <property type="protein sequence ID" value="MBB6228428.1"/>
    <property type="molecule type" value="Genomic_DNA"/>
</dbReference>
<gene>
    <name evidence="2" type="ORF">FHS79_002615</name>
</gene>
<dbReference type="Pfam" id="PF13645">
    <property type="entry name" value="YkuD_2"/>
    <property type="match status" value="1"/>
</dbReference>
<keyword evidence="3" id="KW-1185">Reference proteome</keyword>
<evidence type="ECO:0000313" key="3">
    <source>
        <dbReference type="Proteomes" id="UP000538147"/>
    </source>
</evidence>
<comment type="caution">
    <text evidence="2">The sequence shown here is derived from an EMBL/GenBank/DDBJ whole genome shotgun (WGS) entry which is preliminary data.</text>
</comment>
<evidence type="ECO:0000313" key="2">
    <source>
        <dbReference type="EMBL" id="MBB6228428.1"/>
    </source>
</evidence>
<dbReference type="PANTHER" id="PTHR38477:SF1">
    <property type="entry name" value="MUREIN L,D-TRANSPEPTIDASE CATALYTIC DOMAIN FAMILY PROTEIN"/>
    <property type="match status" value="1"/>
</dbReference>
<dbReference type="Proteomes" id="UP000538147">
    <property type="component" value="Unassembled WGS sequence"/>
</dbReference>
<dbReference type="InterPro" id="IPR032676">
    <property type="entry name" value="YkuD_2"/>
</dbReference>
<accession>A0A841LHI1</accession>
<dbReference type="RefSeq" id="WP_184200734.1">
    <property type="nucleotide sequence ID" value="NZ_JACIIV010000019.1"/>
</dbReference>
<evidence type="ECO:0000256" key="1">
    <source>
        <dbReference type="SAM" id="SignalP"/>
    </source>
</evidence>
<keyword evidence="1" id="KW-0732">Signal</keyword>
<sequence length="193" mass="20583">MHRRLFLGGLIGLAAVPARAALPDGVNPPLRARALAALQKHRRHVAHADVMGIVDYARASREPRFHLLDLESGAVTTLLVAHGKGSDPAHTGWLARFSNNEGSNASSSGAFLTAEAYVGAHGRSMRLEGLEPCNDAARPRAIVVHSASYVTRAMVRDTGKLGRSLGCFTVTAEDLPQVMTRLGAGRLLYSDKV</sequence>
<protein>
    <recommendedName>
        <fullName evidence="4">Twin-arginine translocation pathway signal protein</fullName>
    </recommendedName>
</protein>